<sequence>MQKSPDAFRSIGEVSRLVGVAPHVLRYWEAQFSQLSPVKRADGRRYYRPDDVRLAAGLCQVLREEGLSIRGAKRLIAADRGAGLREIGAARLGEVLGGDADAPRPAPAPAVRLAVPGAETAVIEPEVAAPAPRERPAPAKRSRPAAPQAADSLPLFPELGLIPPGEWLARLVETASALRERARSERPLPAGARALRDGLRAAK</sequence>
<feature type="compositionally biased region" description="Basic and acidic residues" evidence="2">
    <location>
        <begin position="194"/>
        <end position="203"/>
    </location>
</feature>
<dbReference type="PROSITE" id="PS50937">
    <property type="entry name" value="HTH_MERR_2"/>
    <property type="match status" value="1"/>
</dbReference>
<evidence type="ECO:0000313" key="4">
    <source>
        <dbReference type="EMBL" id="TWI32901.1"/>
    </source>
</evidence>
<evidence type="ECO:0000256" key="1">
    <source>
        <dbReference type="ARBA" id="ARBA00023125"/>
    </source>
</evidence>
<dbReference type="PANTHER" id="PTHR30204:SF15">
    <property type="entry name" value="BLL5018 PROTEIN"/>
    <property type="match status" value="1"/>
</dbReference>
<dbReference type="OrthoDB" id="9810140at2"/>
<feature type="domain" description="HTH merR-type" evidence="3">
    <location>
        <begin position="10"/>
        <end position="78"/>
    </location>
</feature>
<dbReference type="GO" id="GO:0003677">
    <property type="term" value="F:DNA binding"/>
    <property type="evidence" value="ECO:0007669"/>
    <property type="project" value="UniProtKB-KW"/>
</dbReference>
<gene>
    <name evidence="4" type="ORF">IQ24_02780</name>
</gene>
<dbReference type="InterPro" id="IPR009061">
    <property type="entry name" value="DNA-bd_dom_put_sf"/>
</dbReference>
<dbReference type="AlphaFoldDB" id="A0A562NLN0"/>
<dbReference type="SUPFAM" id="SSF46955">
    <property type="entry name" value="Putative DNA-binding domain"/>
    <property type="match status" value="1"/>
</dbReference>
<dbReference type="InterPro" id="IPR047057">
    <property type="entry name" value="MerR_fam"/>
</dbReference>
<dbReference type="Proteomes" id="UP000316225">
    <property type="component" value="Unassembled WGS sequence"/>
</dbReference>
<reference evidence="4 5" key="1">
    <citation type="journal article" date="2015" name="Stand. Genomic Sci.">
        <title>Genomic Encyclopedia of Bacterial and Archaeal Type Strains, Phase III: the genomes of soil and plant-associated and newly described type strains.</title>
        <authorList>
            <person name="Whitman W.B."/>
            <person name="Woyke T."/>
            <person name="Klenk H.P."/>
            <person name="Zhou Y."/>
            <person name="Lilburn T.G."/>
            <person name="Beck B.J."/>
            <person name="De Vos P."/>
            <person name="Vandamme P."/>
            <person name="Eisen J.A."/>
            <person name="Garrity G."/>
            <person name="Hugenholtz P."/>
            <person name="Kyrpides N.C."/>
        </authorList>
    </citation>
    <scope>NUCLEOTIDE SEQUENCE [LARGE SCALE GENOMIC DNA]</scope>
    <source>
        <strain evidence="4 5">CGMCC 1.5364</strain>
    </source>
</reference>
<name>A0A562NLN0_9RHOB</name>
<dbReference type="GO" id="GO:0003700">
    <property type="term" value="F:DNA-binding transcription factor activity"/>
    <property type="evidence" value="ECO:0007669"/>
    <property type="project" value="InterPro"/>
</dbReference>
<feature type="region of interest" description="Disordered" evidence="2">
    <location>
        <begin position="179"/>
        <end position="203"/>
    </location>
</feature>
<dbReference type="SMART" id="SM00422">
    <property type="entry name" value="HTH_MERR"/>
    <property type="match status" value="1"/>
</dbReference>
<dbReference type="Pfam" id="PF13411">
    <property type="entry name" value="MerR_1"/>
    <property type="match status" value="1"/>
</dbReference>
<evidence type="ECO:0000256" key="2">
    <source>
        <dbReference type="SAM" id="MobiDB-lite"/>
    </source>
</evidence>
<accession>A0A562NLN0</accession>
<evidence type="ECO:0000259" key="3">
    <source>
        <dbReference type="PROSITE" id="PS50937"/>
    </source>
</evidence>
<dbReference type="PANTHER" id="PTHR30204">
    <property type="entry name" value="REDOX-CYCLING DRUG-SENSING TRANSCRIPTIONAL ACTIVATOR SOXR"/>
    <property type="match status" value="1"/>
</dbReference>
<dbReference type="InterPro" id="IPR000551">
    <property type="entry name" value="MerR-type_HTH_dom"/>
</dbReference>
<organism evidence="4 5">
    <name type="scientific">Paracoccus sulfuroxidans</name>
    <dbReference type="NCBI Taxonomy" id="384678"/>
    <lineage>
        <taxon>Bacteria</taxon>
        <taxon>Pseudomonadati</taxon>
        <taxon>Pseudomonadota</taxon>
        <taxon>Alphaproteobacteria</taxon>
        <taxon>Rhodobacterales</taxon>
        <taxon>Paracoccaceae</taxon>
        <taxon>Paracoccus</taxon>
    </lineage>
</organism>
<comment type="caution">
    <text evidence="4">The sequence shown here is derived from an EMBL/GenBank/DDBJ whole genome shotgun (WGS) entry which is preliminary data.</text>
</comment>
<keyword evidence="5" id="KW-1185">Reference proteome</keyword>
<protein>
    <submittedName>
        <fullName evidence="4">MerR-like DNA binding protein</fullName>
    </submittedName>
</protein>
<proteinExistence type="predicted"/>
<dbReference type="EMBL" id="VLKU01000008">
    <property type="protein sequence ID" value="TWI32901.1"/>
    <property type="molecule type" value="Genomic_DNA"/>
</dbReference>
<dbReference type="Gene3D" id="1.10.1660.10">
    <property type="match status" value="1"/>
</dbReference>
<keyword evidence="1" id="KW-0238">DNA-binding</keyword>
<evidence type="ECO:0000313" key="5">
    <source>
        <dbReference type="Proteomes" id="UP000316225"/>
    </source>
</evidence>
<feature type="region of interest" description="Disordered" evidence="2">
    <location>
        <begin position="124"/>
        <end position="150"/>
    </location>
</feature>
<dbReference type="CDD" id="cd04765">
    <property type="entry name" value="HTH_MlrA-like_sg2"/>
    <property type="match status" value="1"/>
</dbReference>